<proteinExistence type="predicted"/>
<dbReference type="HOGENOM" id="CLU_2739844_0_0_1"/>
<dbReference type="AlphaFoldDB" id="M2SD39"/>
<organism evidence="2 3">
    <name type="scientific">Cochliobolus sativus (strain ND90Pr / ATCC 201652)</name>
    <name type="common">Common root rot and spot blotch fungus</name>
    <name type="synonym">Bipolaris sorokiniana</name>
    <dbReference type="NCBI Taxonomy" id="665912"/>
    <lineage>
        <taxon>Eukaryota</taxon>
        <taxon>Fungi</taxon>
        <taxon>Dikarya</taxon>
        <taxon>Ascomycota</taxon>
        <taxon>Pezizomycotina</taxon>
        <taxon>Dothideomycetes</taxon>
        <taxon>Pleosporomycetidae</taxon>
        <taxon>Pleosporales</taxon>
        <taxon>Pleosporineae</taxon>
        <taxon>Pleosporaceae</taxon>
        <taxon>Bipolaris</taxon>
    </lineage>
</organism>
<keyword evidence="1" id="KW-0472">Membrane</keyword>
<dbReference type="EMBL" id="KB445650">
    <property type="protein sequence ID" value="EMD60405.1"/>
    <property type="molecule type" value="Genomic_DNA"/>
</dbReference>
<accession>M2SD39</accession>
<evidence type="ECO:0000313" key="3">
    <source>
        <dbReference type="Proteomes" id="UP000016934"/>
    </source>
</evidence>
<evidence type="ECO:0000313" key="2">
    <source>
        <dbReference type="EMBL" id="EMD60405.1"/>
    </source>
</evidence>
<dbReference type="RefSeq" id="XP_007703598.1">
    <property type="nucleotide sequence ID" value="XM_007705408.1"/>
</dbReference>
<keyword evidence="1" id="KW-1133">Transmembrane helix</keyword>
<protein>
    <submittedName>
        <fullName evidence="2">Uncharacterized protein</fullName>
    </submittedName>
</protein>
<reference evidence="2 3" key="1">
    <citation type="journal article" date="2012" name="PLoS Pathog.">
        <title>Diverse lifestyles and strategies of plant pathogenesis encoded in the genomes of eighteen Dothideomycetes fungi.</title>
        <authorList>
            <person name="Ohm R.A."/>
            <person name="Feau N."/>
            <person name="Henrissat B."/>
            <person name="Schoch C.L."/>
            <person name="Horwitz B.A."/>
            <person name="Barry K.W."/>
            <person name="Condon B.J."/>
            <person name="Copeland A.C."/>
            <person name="Dhillon B."/>
            <person name="Glaser F."/>
            <person name="Hesse C.N."/>
            <person name="Kosti I."/>
            <person name="LaButti K."/>
            <person name="Lindquist E.A."/>
            <person name="Lucas S."/>
            <person name="Salamov A.A."/>
            <person name="Bradshaw R.E."/>
            <person name="Ciuffetti L."/>
            <person name="Hamelin R.C."/>
            <person name="Kema G.H.J."/>
            <person name="Lawrence C."/>
            <person name="Scott J.A."/>
            <person name="Spatafora J.W."/>
            <person name="Turgeon B.G."/>
            <person name="de Wit P.J.G.M."/>
            <person name="Zhong S."/>
            <person name="Goodwin S.B."/>
            <person name="Grigoriev I.V."/>
        </authorList>
    </citation>
    <scope>NUCLEOTIDE SEQUENCE [LARGE SCALE GENOMIC DNA]</scope>
    <source>
        <strain evidence="3">ND90Pr / ATCC 201652</strain>
    </source>
</reference>
<sequence>MEGGWTHSHLLCLRSRASSCKSTFWDYMLAGRGGWTVRSWSEEGGSDDALFVFEIFFLLSFFSEVFLFLWG</sequence>
<dbReference type="GeneID" id="19139631"/>
<keyword evidence="3" id="KW-1185">Reference proteome</keyword>
<reference evidence="3" key="2">
    <citation type="journal article" date="2013" name="PLoS Genet.">
        <title>Comparative genome structure, secondary metabolite, and effector coding capacity across Cochliobolus pathogens.</title>
        <authorList>
            <person name="Condon B.J."/>
            <person name="Leng Y."/>
            <person name="Wu D."/>
            <person name="Bushley K.E."/>
            <person name="Ohm R.A."/>
            <person name="Otillar R."/>
            <person name="Martin J."/>
            <person name="Schackwitz W."/>
            <person name="Grimwood J."/>
            <person name="MohdZainudin N."/>
            <person name="Xue C."/>
            <person name="Wang R."/>
            <person name="Manning V.A."/>
            <person name="Dhillon B."/>
            <person name="Tu Z.J."/>
            <person name="Steffenson B.J."/>
            <person name="Salamov A."/>
            <person name="Sun H."/>
            <person name="Lowry S."/>
            <person name="LaButti K."/>
            <person name="Han J."/>
            <person name="Copeland A."/>
            <person name="Lindquist E."/>
            <person name="Barry K."/>
            <person name="Schmutz J."/>
            <person name="Baker S.E."/>
            <person name="Ciuffetti L.M."/>
            <person name="Grigoriev I.V."/>
            <person name="Zhong S."/>
            <person name="Turgeon B.G."/>
        </authorList>
    </citation>
    <scope>NUCLEOTIDE SEQUENCE [LARGE SCALE GENOMIC DNA]</scope>
    <source>
        <strain evidence="3">ND90Pr / ATCC 201652</strain>
    </source>
</reference>
<feature type="transmembrane region" description="Helical" evidence="1">
    <location>
        <begin position="49"/>
        <end position="70"/>
    </location>
</feature>
<dbReference type="KEGG" id="bsc:COCSADRAFT_40044"/>
<dbReference type="Proteomes" id="UP000016934">
    <property type="component" value="Unassembled WGS sequence"/>
</dbReference>
<evidence type="ECO:0000256" key="1">
    <source>
        <dbReference type="SAM" id="Phobius"/>
    </source>
</evidence>
<keyword evidence="1" id="KW-0812">Transmembrane</keyword>
<name>M2SD39_COCSN</name>
<gene>
    <name evidence="2" type="ORF">COCSADRAFT_40044</name>
</gene>